<dbReference type="Gene3D" id="3.40.50.2300">
    <property type="match status" value="1"/>
</dbReference>
<dbReference type="GO" id="GO:0005524">
    <property type="term" value="F:ATP binding"/>
    <property type="evidence" value="ECO:0007669"/>
    <property type="project" value="UniProtKB-KW"/>
</dbReference>
<name>A0A1M7YCX7_9BACT</name>
<organism evidence="10 11">
    <name type="scientific">Desulfopila aestuarii DSM 18488</name>
    <dbReference type="NCBI Taxonomy" id="1121416"/>
    <lineage>
        <taxon>Bacteria</taxon>
        <taxon>Pseudomonadati</taxon>
        <taxon>Thermodesulfobacteriota</taxon>
        <taxon>Desulfobulbia</taxon>
        <taxon>Desulfobulbales</taxon>
        <taxon>Desulfocapsaceae</taxon>
        <taxon>Desulfopila</taxon>
    </lineage>
</organism>
<evidence type="ECO:0000256" key="1">
    <source>
        <dbReference type="ARBA" id="ARBA00022553"/>
    </source>
</evidence>
<evidence type="ECO:0000256" key="6">
    <source>
        <dbReference type="ARBA" id="ARBA00023163"/>
    </source>
</evidence>
<dbReference type="CDD" id="cd00009">
    <property type="entry name" value="AAA"/>
    <property type="match status" value="1"/>
</dbReference>
<keyword evidence="2" id="KW-0547">Nucleotide-binding</keyword>
<dbReference type="PROSITE" id="PS00688">
    <property type="entry name" value="SIGMA54_INTERACT_3"/>
    <property type="match status" value="1"/>
</dbReference>
<dbReference type="InterPro" id="IPR001789">
    <property type="entry name" value="Sig_transdc_resp-reg_receiver"/>
</dbReference>
<dbReference type="RefSeq" id="WP_073614943.1">
    <property type="nucleotide sequence ID" value="NZ_FRFE01000019.1"/>
</dbReference>
<dbReference type="PANTHER" id="PTHR32071:SF113">
    <property type="entry name" value="ALGINATE BIOSYNTHESIS TRANSCRIPTIONAL REGULATORY PROTEIN ALGB"/>
    <property type="match status" value="1"/>
</dbReference>
<dbReference type="Pfam" id="PF00072">
    <property type="entry name" value="Response_reg"/>
    <property type="match status" value="1"/>
</dbReference>
<dbReference type="InterPro" id="IPR011006">
    <property type="entry name" value="CheY-like_superfamily"/>
</dbReference>
<keyword evidence="3" id="KW-0067">ATP-binding</keyword>
<dbReference type="InterPro" id="IPR058031">
    <property type="entry name" value="AAA_lid_NorR"/>
</dbReference>
<dbReference type="Gene3D" id="1.10.8.60">
    <property type="match status" value="1"/>
</dbReference>
<dbReference type="FunFam" id="3.40.50.2300:FF:000018">
    <property type="entry name" value="DNA-binding transcriptional regulator NtrC"/>
    <property type="match status" value="1"/>
</dbReference>
<protein>
    <submittedName>
        <fullName evidence="10">Two-component system, NtrC family, response regulator PilR</fullName>
    </submittedName>
</protein>
<dbReference type="InterPro" id="IPR025944">
    <property type="entry name" value="Sigma_54_int_dom_CS"/>
</dbReference>
<evidence type="ECO:0000313" key="10">
    <source>
        <dbReference type="EMBL" id="SHO50475.1"/>
    </source>
</evidence>
<dbReference type="OrthoDB" id="9814761at2"/>
<dbReference type="InterPro" id="IPR002197">
    <property type="entry name" value="HTH_Fis"/>
</dbReference>
<dbReference type="Gene3D" id="1.10.10.60">
    <property type="entry name" value="Homeodomain-like"/>
    <property type="match status" value="1"/>
</dbReference>
<dbReference type="Pfam" id="PF25601">
    <property type="entry name" value="AAA_lid_14"/>
    <property type="match status" value="1"/>
</dbReference>
<evidence type="ECO:0000259" key="8">
    <source>
        <dbReference type="PROSITE" id="PS50045"/>
    </source>
</evidence>
<dbReference type="FunFam" id="3.40.50.300:FF:000006">
    <property type="entry name" value="DNA-binding transcriptional regulator NtrC"/>
    <property type="match status" value="1"/>
</dbReference>
<keyword evidence="6" id="KW-0804">Transcription</keyword>
<dbReference type="EMBL" id="FRFE01000019">
    <property type="protein sequence ID" value="SHO50475.1"/>
    <property type="molecule type" value="Genomic_DNA"/>
</dbReference>
<dbReference type="Gene3D" id="3.40.50.300">
    <property type="entry name" value="P-loop containing nucleotide triphosphate hydrolases"/>
    <property type="match status" value="1"/>
</dbReference>
<evidence type="ECO:0000256" key="2">
    <source>
        <dbReference type="ARBA" id="ARBA00022741"/>
    </source>
</evidence>
<dbReference type="SUPFAM" id="SSF52540">
    <property type="entry name" value="P-loop containing nucleoside triphosphate hydrolases"/>
    <property type="match status" value="1"/>
</dbReference>
<dbReference type="InterPro" id="IPR025662">
    <property type="entry name" value="Sigma_54_int_dom_ATP-bd_1"/>
</dbReference>
<proteinExistence type="predicted"/>
<dbReference type="InterPro" id="IPR002078">
    <property type="entry name" value="Sigma_54_int"/>
</dbReference>
<dbReference type="PRINTS" id="PR01590">
    <property type="entry name" value="HTHFIS"/>
</dbReference>
<evidence type="ECO:0000313" key="11">
    <source>
        <dbReference type="Proteomes" id="UP000184603"/>
    </source>
</evidence>
<reference evidence="10 11" key="1">
    <citation type="submission" date="2016-12" db="EMBL/GenBank/DDBJ databases">
        <authorList>
            <person name="Song W.-J."/>
            <person name="Kurnit D.M."/>
        </authorList>
    </citation>
    <scope>NUCLEOTIDE SEQUENCE [LARGE SCALE GENOMIC DNA]</scope>
    <source>
        <strain evidence="10 11">DSM 18488</strain>
    </source>
</reference>
<dbReference type="CDD" id="cd00156">
    <property type="entry name" value="REC"/>
    <property type="match status" value="1"/>
</dbReference>
<keyword evidence="4" id="KW-0902">Two-component regulatory system</keyword>
<dbReference type="InterPro" id="IPR009057">
    <property type="entry name" value="Homeodomain-like_sf"/>
</dbReference>
<dbReference type="GO" id="GO:0043565">
    <property type="term" value="F:sequence-specific DNA binding"/>
    <property type="evidence" value="ECO:0007669"/>
    <property type="project" value="InterPro"/>
</dbReference>
<dbReference type="AlphaFoldDB" id="A0A1M7YCX7"/>
<keyword evidence="11" id="KW-1185">Reference proteome</keyword>
<dbReference type="PROSITE" id="PS50110">
    <property type="entry name" value="RESPONSE_REGULATORY"/>
    <property type="match status" value="1"/>
</dbReference>
<dbReference type="Pfam" id="PF00158">
    <property type="entry name" value="Sigma54_activat"/>
    <property type="match status" value="1"/>
</dbReference>
<evidence type="ECO:0000256" key="3">
    <source>
        <dbReference type="ARBA" id="ARBA00022840"/>
    </source>
</evidence>
<feature type="domain" description="Sigma-54 factor interaction" evidence="8">
    <location>
        <begin position="136"/>
        <end position="365"/>
    </location>
</feature>
<dbReference type="Proteomes" id="UP000184603">
    <property type="component" value="Unassembled WGS sequence"/>
</dbReference>
<dbReference type="InterPro" id="IPR003593">
    <property type="entry name" value="AAA+_ATPase"/>
</dbReference>
<evidence type="ECO:0000256" key="4">
    <source>
        <dbReference type="ARBA" id="ARBA00023012"/>
    </source>
</evidence>
<dbReference type="PANTHER" id="PTHR32071">
    <property type="entry name" value="TRANSCRIPTIONAL REGULATORY PROTEIN"/>
    <property type="match status" value="1"/>
</dbReference>
<evidence type="ECO:0000259" key="9">
    <source>
        <dbReference type="PROSITE" id="PS50110"/>
    </source>
</evidence>
<keyword evidence="1 7" id="KW-0597">Phosphoprotein</keyword>
<accession>A0A1M7YCX7</accession>
<dbReference type="SUPFAM" id="SSF46689">
    <property type="entry name" value="Homeodomain-like"/>
    <property type="match status" value="1"/>
</dbReference>
<dbReference type="SMART" id="SM00448">
    <property type="entry name" value="REC"/>
    <property type="match status" value="1"/>
</dbReference>
<evidence type="ECO:0000256" key="7">
    <source>
        <dbReference type="PROSITE-ProRule" id="PRU00169"/>
    </source>
</evidence>
<dbReference type="GO" id="GO:0006355">
    <property type="term" value="P:regulation of DNA-templated transcription"/>
    <property type="evidence" value="ECO:0007669"/>
    <property type="project" value="InterPro"/>
</dbReference>
<gene>
    <name evidence="10" type="ORF">SAMN02745220_03481</name>
</gene>
<feature type="domain" description="Response regulatory" evidence="9">
    <location>
        <begin position="3"/>
        <end position="117"/>
    </location>
</feature>
<dbReference type="GO" id="GO:0000160">
    <property type="term" value="P:phosphorelay signal transduction system"/>
    <property type="evidence" value="ECO:0007669"/>
    <property type="project" value="UniProtKB-KW"/>
</dbReference>
<dbReference type="PROSITE" id="PS50045">
    <property type="entry name" value="SIGMA54_INTERACT_4"/>
    <property type="match status" value="1"/>
</dbReference>
<dbReference type="PROSITE" id="PS00675">
    <property type="entry name" value="SIGMA54_INTERACT_1"/>
    <property type="match status" value="1"/>
</dbReference>
<dbReference type="Pfam" id="PF02954">
    <property type="entry name" value="HTH_8"/>
    <property type="match status" value="1"/>
</dbReference>
<dbReference type="SMART" id="SM00382">
    <property type="entry name" value="AAA"/>
    <property type="match status" value="1"/>
</dbReference>
<dbReference type="InterPro" id="IPR027417">
    <property type="entry name" value="P-loop_NTPase"/>
</dbReference>
<keyword evidence="5" id="KW-0805">Transcription regulation</keyword>
<dbReference type="SUPFAM" id="SSF52172">
    <property type="entry name" value="CheY-like"/>
    <property type="match status" value="1"/>
</dbReference>
<evidence type="ECO:0000256" key="5">
    <source>
        <dbReference type="ARBA" id="ARBA00023015"/>
    </source>
</evidence>
<feature type="modified residue" description="4-aspartylphosphate" evidence="7">
    <location>
        <position position="52"/>
    </location>
</feature>
<sequence>MFQILVVDDERSMRDFLKILLTKEGHQVATAPNGTDALEHLRNNSCDLVITDIRMPGMSGLDLLEAIKEDFSDLPVIMITAFASPNDAVHAMKFGAFDYISKPFNVDEIKSVINSAIKKGSNDANAGKVTDTFPGIIGQSREMVKIFDMIRRVAPTPANVLIYGESGTGKELVAQAIHAHSKVAGNPFVPITCSAIPEELMESELFGHVKGSFTGAIHDKLGLFQVADNGTAFLDEIGELTPIIQTKLLRVLQEREIKPVGGNKILSINVRIIAATNRVLEDEITAGRFREDLFYRLAVVPIRVPSLRERKSDVPLLVNHFLEKYSRLLGKEVREISSYAMQVLMNYNFPGNVRELENIIERGVALESSNIILPENLTLPGSTLTGRQHEQTSRDGHGQQGDFLAVIKEDELYELGMEEVITNLEKELICHALEKTNNSKMRAADLLRMSFRSFRYKVKKYDIQ</sequence>
<dbReference type="STRING" id="1121416.SAMN02745220_03481"/>